<name>A0AAD6UR16_9AGAR</name>
<dbReference type="AlphaFoldDB" id="A0AAD6UR16"/>
<reference evidence="1" key="1">
    <citation type="submission" date="2023-03" db="EMBL/GenBank/DDBJ databases">
        <title>Massive genome expansion in bonnet fungi (Mycena s.s.) driven by repeated elements and novel gene families across ecological guilds.</title>
        <authorList>
            <consortium name="Lawrence Berkeley National Laboratory"/>
            <person name="Harder C.B."/>
            <person name="Miyauchi S."/>
            <person name="Viragh M."/>
            <person name="Kuo A."/>
            <person name="Thoen E."/>
            <person name="Andreopoulos B."/>
            <person name="Lu D."/>
            <person name="Skrede I."/>
            <person name="Drula E."/>
            <person name="Henrissat B."/>
            <person name="Morin E."/>
            <person name="Kohler A."/>
            <person name="Barry K."/>
            <person name="LaButti K."/>
            <person name="Morin E."/>
            <person name="Salamov A."/>
            <person name="Lipzen A."/>
            <person name="Mereny Z."/>
            <person name="Hegedus B."/>
            <person name="Baldrian P."/>
            <person name="Stursova M."/>
            <person name="Weitz H."/>
            <person name="Taylor A."/>
            <person name="Grigoriev I.V."/>
            <person name="Nagy L.G."/>
            <person name="Martin F."/>
            <person name="Kauserud H."/>
        </authorList>
    </citation>
    <scope>NUCLEOTIDE SEQUENCE</scope>
    <source>
        <strain evidence="1">9144</strain>
    </source>
</reference>
<comment type="caution">
    <text evidence="1">The sequence shown here is derived from an EMBL/GenBank/DDBJ whole genome shotgun (WGS) entry which is preliminary data.</text>
</comment>
<dbReference type="EMBL" id="JARJCW010000115">
    <property type="protein sequence ID" value="KAJ7192810.1"/>
    <property type="molecule type" value="Genomic_DNA"/>
</dbReference>
<gene>
    <name evidence="1" type="ORF">GGX14DRAFT_406024</name>
</gene>
<evidence type="ECO:0000313" key="1">
    <source>
        <dbReference type="EMBL" id="KAJ7192810.1"/>
    </source>
</evidence>
<proteinExistence type="predicted"/>
<organism evidence="1 2">
    <name type="scientific">Mycena pura</name>
    <dbReference type="NCBI Taxonomy" id="153505"/>
    <lineage>
        <taxon>Eukaryota</taxon>
        <taxon>Fungi</taxon>
        <taxon>Dikarya</taxon>
        <taxon>Basidiomycota</taxon>
        <taxon>Agaricomycotina</taxon>
        <taxon>Agaricomycetes</taxon>
        <taxon>Agaricomycetidae</taxon>
        <taxon>Agaricales</taxon>
        <taxon>Marasmiineae</taxon>
        <taxon>Mycenaceae</taxon>
        <taxon>Mycena</taxon>
    </lineage>
</organism>
<accession>A0AAD6UR16</accession>
<protein>
    <submittedName>
        <fullName evidence="1">Uncharacterized protein</fullName>
    </submittedName>
</protein>
<dbReference type="Proteomes" id="UP001219525">
    <property type="component" value="Unassembled WGS sequence"/>
</dbReference>
<keyword evidence="2" id="KW-1185">Reference proteome</keyword>
<evidence type="ECO:0000313" key="2">
    <source>
        <dbReference type="Proteomes" id="UP001219525"/>
    </source>
</evidence>
<sequence length="301" mass="33190">MSRLCNTKVAQKDFSVRYRGDTICTKQVRRCSTPSGNTYEEREAAESVAAVDIIGDTYRMNGHNSATAAEFAKEKEQTYTESVVSFVDRMRECRALRGRFTRLLQQIADPGRPLGMSTVKASLDRHEQLTTQIPVLHARAAIYVPQNITNSLRERSGIYDLLQLLGTQFLLCSVPVTHSFTGIYANCPVRHKAAHASLQRVELEYDGADAPVMPGRDAQGVKPGLVIFHMSNCPRRLTILSMGVSPHQVQDSGGAIAAQLAALGARSFTGGMLVSVTDFNIYDLHELFARDVLRSKAKCAR</sequence>